<evidence type="ECO:0000313" key="9">
    <source>
        <dbReference type="Proteomes" id="UP000016570"/>
    </source>
</evidence>
<evidence type="ECO:0000256" key="7">
    <source>
        <dbReference type="SAM" id="Phobius"/>
    </source>
</evidence>
<dbReference type="RefSeq" id="WP_021706093.1">
    <property type="nucleotide sequence ID" value="NZ_BATJ01000011.1"/>
</dbReference>
<evidence type="ECO:0000313" key="8">
    <source>
        <dbReference type="EMBL" id="GAD68122.1"/>
    </source>
</evidence>
<keyword evidence="6 7" id="KW-0472">Membrane</keyword>
<evidence type="ECO:0000256" key="6">
    <source>
        <dbReference type="ARBA" id="ARBA00023136"/>
    </source>
</evidence>
<sequence>MNEKIKFATKAALSLTLAFLIPFALGWPQASTAATTVMLIASTGGTRESLAKGTLRLLGTLAGAVLGLLLVGWFAQDRLLYMLTVSVVVAFIFYFRNAYQKDPTLFMLTGVTTLMMANGGDAEGAFIYGVDRAYMTMFGIVIYTLVGTFLFPTKTEQNLRKLSDKLNEAQRQLFHAIINNLRIKTQLSTHQDAQYNAGSPPITTDKSDTSSEDISELIDNVFNAQSALEQHFYTVSHECSEISAYLKEWQLTLHYYQSISQQLVITAQSHFIHPEDRALLSNFDESIAAIDALFNASQTAWDNQGTPYRTDSHQTTYNQDALTNASHVEKGSALTLGYVINQLHQNLSRLTETISCIDSVTNRISFDPPLQHKAERFLWWDAENCKTAIKVFVTYWVAGAVWIYLNPPGGYQFVVFSTIYMSLLSFVPVHPVMLLVLFTFGFLFAVPSYVFVLPQLELPAELGAFIFIYAFVGFYLFKGPVTIFFLLGLFILGLNNQMTYNFSIIMTIMMLFYMVVFMIIFSHYFPFSSRPEHLFVTLKERYFRHVNALFTAYQTQKNDWYSSTIRSLHLKTLTTSGSKLQMWGTKLNHKLFSTITPESVKAFTDACQVLSSHLKIMIQAEHQLQDNRLLRELRSGNRDDILPAMALALARDHHTSDLNHRFDTFDAEYQEFETKLEQFFTDLDFTDYAYSEIAGFYILLNLKRNVYEALKQCKATYEDIDWVNLKQKRF</sequence>
<keyword evidence="4 7" id="KW-0812">Transmembrane</keyword>
<feature type="transmembrane region" description="Helical" evidence="7">
    <location>
        <begin position="387"/>
        <end position="405"/>
    </location>
</feature>
<feature type="transmembrane region" description="Helical" evidence="7">
    <location>
        <begin position="464"/>
        <end position="492"/>
    </location>
</feature>
<keyword evidence="5 7" id="KW-1133">Transmembrane helix</keyword>
<gene>
    <name evidence="8" type="ORF">VPR01S_11_01160</name>
</gene>
<keyword evidence="9" id="KW-1185">Reference proteome</keyword>
<evidence type="ECO:0000256" key="4">
    <source>
        <dbReference type="ARBA" id="ARBA00022692"/>
    </source>
</evidence>
<dbReference type="AlphaFoldDB" id="U3A450"/>
<keyword evidence="3" id="KW-1003">Cell membrane</keyword>
<evidence type="ECO:0000256" key="5">
    <source>
        <dbReference type="ARBA" id="ARBA00022989"/>
    </source>
</evidence>
<dbReference type="Pfam" id="PF04632">
    <property type="entry name" value="FUSC"/>
    <property type="match status" value="1"/>
</dbReference>
<dbReference type="InterPro" id="IPR006726">
    <property type="entry name" value="PHBA_efflux_AaeB/fusaric-R"/>
</dbReference>
<name>U3A450_VIBPR</name>
<comment type="subcellular location">
    <subcellularLocation>
        <location evidence="1">Cell membrane</location>
        <topology evidence="1">Multi-pass membrane protein</topology>
    </subcellularLocation>
</comment>
<accession>U3A450</accession>
<feature type="transmembrane region" description="Helical" evidence="7">
    <location>
        <begin position="80"/>
        <end position="99"/>
    </location>
</feature>
<keyword evidence="2" id="KW-0813">Transport</keyword>
<evidence type="ECO:0000256" key="1">
    <source>
        <dbReference type="ARBA" id="ARBA00004651"/>
    </source>
</evidence>
<dbReference type="EMBL" id="BATJ01000011">
    <property type="protein sequence ID" value="GAD68122.1"/>
    <property type="molecule type" value="Genomic_DNA"/>
</dbReference>
<organism evidence="8 9">
    <name type="scientific">Vibrio proteolyticus NBRC 13287</name>
    <dbReference type="NCBI Taxonomy" id="1219065"/>
    <lineage>
        <taxon>Bacteria</taxon>
        <taxon>Pseudomonadati</taxon>
        <taxon>Pseudomonadota</taxon>
        <taxon>Gammaproteobacteria</taxon>
        <taxon>Vibrionales</taxon>
        <taxon>Vibrionaceae</taxon>
        <taxon>Vibrio</taxon>
    </lineage>
</organism>
<dbReference type="GO" id="GO:0005886">
    <property type="term" value="C:plasma membrane"/>
    <property type="evidence" value="ECO:0007669"/>
    <property type="project" value="UniProtKB-SubCell"/>
</dbReference>
<dbReference type="STRING" id="1219065.VPR01S_11_01160"/>
<dbReference type="Proteomes" id="UP000016570">
    <property type="component" value="Unassembled WGS sequence"/>
</dbReference>
<feature type="transmembrane region" description="Helical" evidence="7">
    <location>
        <begin position="57"/>
        <end position="75"/>
    </location>
</feature>
<dbReference type="eggNOG" id="COG1289">
    <property type="taxonomic scope" value="Bacteria"/>
</dbReference>
<proteinExistence type="predicted"/>
<dbReference type="GO" id="GO:0022857">
    <property type="term" value="F:transmembrane transporter activity"/>
    <property type="evidence" value="ECO:0007669"/>
    <property type="project" value="InterPro"/>
</dbReference>
<dbReference type="PANTHER" id="PTHR30509">
    <property type="entry name" value="P-HYDROXYBENZOIC ACID EFFLUX PUMP SUBUNIT-RELATED"/>
    <property type="match status" value="1"/>
</dbReference>
<protein>
    <recommendedName>
        <fullName evidence="10">ArAE family transporter</fullName>
    </recommendedName>
</protein>
<feature type="transmembrane region" description="Helical" evidence="7">
    <location>
        <begin position="411"/>
        <end position="427"/>
    </location>
</feature>
<comment type="caution">
    <text evidence="8">The sequence shown here is derived from an EMBL/GenBank/DDBJ whole genome shotgun (WGS) entry which is preliminary data.</text>
</comment>
<feature type="transmembrane region" description="Helical" evidence="7">
    <location>
        <begin position="434"/>
        <end position="452"/>
    </location>
</feature>
<evidence type="ECO:0008006" key="10">
    <source>
        <dbReference type="Google" id="ProtNLM"/>
    </source>
</evidence>
<feature type="transmembrane region" description="Helical" evidence="7">
    <location>
        <begin position="133"/>
        <end position="151"/>
    </location>
</feature>
<reference evidence="8 9" key="1">
    <citation type="submission" date="2013-09" db="EMBL/GenBank/DDBJ databases">
        <title>Whole genome shotgun sequence of Vibrio proteolyticus NBRC 13287.</title>
        <authorList>
            <person name="Isaki S."/>
            <person name="Hosoyama A."/>
            <person name="Numata M."/>
            <person name="Hashimoto M."/>
            <person name="Hosoyama Y."/>
            <person name="Tsuchikane K."/>
            <person name="Noguchi M."/>
            <person name="Hirakata S."/>
            <person name="Ichikawa N."/>
            <person name="Ohji S."/>
            <person name="Yamazoe A."/>
            <person name="Fujita N."/>
        </authorList>
    </citation>
    <scope>NUCLEOTIDE SEQUENCE [LARGE SCALE GENOMIC DNA]</scope>
    <source>
        <strain evidence="8 9">NBRC 13287</strain>
    </source>
</reference>
<feature type="transmembrane region" description="Helical" evidence="7">
    <location>
        <begin position="504"/>
        <end position="525"/>
    </location>
</feature>
<evidence type="ECO:0000256" key="2">
    <source>
        <dbReference type="ARBA" id="ARBA00022448"/>
    </source>
</evidence>
<evidence type="ECO:0000256" key="3">
    <source>
        <dbReference type="ARBA" id="ARBA00022475"/>
    </source>
</evidence>
<dbReference type="PANTHER" id="PTHR30509:SF9">
    <property type="entry name" value="MULTIDRUG RESISTANCE PROTEIN MDTO"/>
    <property type="match status" value="1"/>
</dbReference>